<dbReference type="GO" id="GO:0004476">
    <property type="term" value="F:mannose-6-phosphate isomerase activity"/>
    <property type="evidence" value="ECO:0007669"/>
    <property type="project" value="InterPro"/>
</dbReference>
<dbReference type="Pfam" id="PF10432">
    <property type="entry name" value="bact-PGI_C"/>
    <property type="match status" value="1"/>
</dbReference>
<dbReference type="Proteomes" id="UP000616143">
    <property type="component" value="Unassembled WGS sequence"/>
</dbReference>
<evidence type="ECO:0000256" key="2">
    <source>
        <dbReference type="ARBA" id="ARBA00023235"/>
    </source>
</evidence>
<evidence type="ECO:0000313" key="5">
    <source>
        <dbReference type="EMBL" id="BBD73769.1"/>
    </source>
</evidence>
<dbReference type="PROSITE" id="PS51464">
    <property type="entry name" value="SIS"/>
    <property type="match status" value="1"/>
</dbReference>
<evidence type="ECO:0000256" key="3">
    <source>
        <dbReference type="SAM" id="Phobius"/>
    </source>
</evidence>
<dbReference type="KEGG" id="sacd:HS1genome_2158"/>
<reference evidence="6" key="4">
    <citation type="submission" date="2020-09" db="EMBL/GenBank/DDBJ databases">
        <authorList>
            <person name="Sun Q."/>
            <person name="Ohkuma M."/>
        </authorList>
    </citation>
    <scope>NUCLEOTIDE SEQUENCE</scope>
    <source>
        <strain evidence="6">JCM 31740</strain>
    </source>
</reference>
<dbReference type="Proteomes" id="UP000276741">
    <property type="component" value="Chromosome"/>
</dbReference>
<name>A0A348B6G7_9CREN</name>
<dbReference type="InterPro" id="IPR019490">
    <property type="entry name" value="Glu6P/Mann6P_isomerase_C"/>
</dbReference>
<keyword evidence="3" id="KW-0472">Membrane</keyword>
<sequence length="290" mass="31902">MLRKAEEVQIPSVRAKPLTLYVGLGGSGIAGDMLAGLGLPVVVWRQPNYPTWLKEATLVAVSYSGETSETLQVVSGALEAGAQIIALTSGGRVEKLSKERNIPLIKVPSGLPPRLAFPYLLIPLLRLLNESYSAGIRVEDFREGAERTKEENFRRAKEVATSIYGKIPVIYGSKFLAIAKRMKQQINENAKYPAFYGEVPEIHHNEVEGYARAFPLQPVLIKGGTADEVTAKLLNPIVLEPPTGTLLQQFGALTHLVDLISLYLAEILKEDPYTLWVIPKARELTASLFR</sequence>
<accession>A0A348B6G7</accession>
<dbReference type="SUPFAM" id="SSF53697">
    <property type="entry name" value="SIS domain"/>
    <property type="match status" value="1"/>
</dbReference>
<evidence type="ECO:0000313" key="7">
    <source>
        <dbReference type="Proteomes" id="UP000276741"/>
    </source>
</evidence>
<gene>
    <name evidence="6" type="ORF">GCM10007116_14740</name>
    <name evidence="5" type="ORF">HS1genome_2158</name>
</gene>
<keyword evidence="7" id="KW-1185">Reference proteome</keyword>
<feature type="domain" description="SIS" evidence="4">
    <location>
        <begin position="9"/>
        <end position="142"/>
    </location>
</feature>
<dbReference type="GO" id="GO:0005975">
    <property type="term" value="P:carbohydrate metabolic process"/>
    <property type="evidence" value="ECO:0007669"/>
    <property type="project" value="InterPro"/>
</dbReference>
<dbReference type="CDD" id="cd05637">
    <property type="entry name" value="SIS_PGI_PMI_2"/>
    <property type="match status" value="1"/>
</dbReference>
<reference evidence="7" key="2">
    <citation type="submission" date="2018-04" db="EMBL/GenBank/DDBJ databases">
        <title>Complete genome sequence of Sulfodiicoccus acidiphilus strain HS-1.</title>
        <authorList>
            <person name="Sakai H.D."/>
            <person name="Kurosawa N."/>
        </authorList>
    </citation>
    <scope>NUCLEOTIDE SEQUENCE [LARGE SCALE GENOMIC DNA]</scope>
    <source>
        <strain evidence="7">HS-1</strain>
    </source>
</reference>
<proteinExistence type="inferred from homology"/>
<dbReference type="InterPro" id="IPR046348">
    <property type="entry name" value="SIS_dom_sf"/>
</dbReference>
<organism evidence="5 7">
    <name type="scientific">Sulfodiicoccus acidiphilus</name>
    <dbReference type="NCBI Taxonomy" id="1670455"/>
    <lineage>
        <taxon>Archaea</taxon>
        <taxon>Thermoproteota</taxon>
        <taxon>Thermoprotei</taxon>
        <taxon>Sulfolobales</taxon>
        <taxon>Sulfolobaceae</taxon>
        <taxon>Sulfodiicoccus</taxon>
    </lineage>
</organism>
<comment type="similarity">
    <text evidence="1">Belongs to the PGI/PMI family.</text>
</comment>
<evidence type="ECO:0000259" key="4">
    <source>
        <dbReference type="PROSITE" id="PS51464"/>
    </source>
</evidence>
<reference evidence="5" key="3">
    <citation type="journal article" date="2019" name="BMC Res. Notes">
        <title>Complete genome sequence of the Sulfodiicoccus acidiphilus strain HS-1T, the first crenarchaeon that lacks polB3, isolated from an acidic hot spring in Ohwaku-dani, Hakone, Japan.</title>
        <authorList>
            <person name="Sakai H.D."/>
            <person name="Kurosawa N."/>
        </authorList>
    </citation>
    <scope>NUCLEOTIDE SEQUENCE</scope>
    <source>
        <strain evidence="5">HS-1</strain>
    </source>
</reference>
<keyword evidence="2 5" id="KW-0413">Isomerase</keyword>
<dbReference type="AlphaFoldDB" id="A0A348B6G7"/>
<dbReference type="EMBL" id="BMQS01000012">
    <property type="protein sequence ID" value="GGT98215.1"/>
    <property type="molecule type" value="Genomic_DNA"/>
</dbReference>
<dbReference type="EMBL" id="AP018553">
    <property type="protein sequence ID" value="BBD73769.1"/>
    <property type="molecule type" value="Genomic_DNA"/>
</dbReference>
<reference evidence="6" key="1">
    <citation type="journal article" date="2014" name="Int. J. Syst. Evol. Microbiol.">
        <title>Complete genome sequence of Corynebacterium casei LMG S-19264T (=DSM 44701T), isolated from a smear-ripened cheese.</title>
        <authorList>
            <consortium name="US DOE Joint Genome Institute (JGI-PGF)"/>
            <person name="Walter F."/>
            <person name="Albersmeier A."/>
            <person name="Kalinowski J."/>
            <person name="Ruckert C."/>
        </authorList>
    </citation>
    <scope>NUCLEOTIDE SEQUENCE</scope>
    <source>
        <strain evidence="6">JCM 31740</strain>
    </source>
</reference>
<dbReference type="GO" id="GO:1901135">
    <property type="term" value="P:carbohydrate derivative metabolic process"/>
    <property type="evidence" value="ECO:0007669"/>
    <property type="project" value="InterPro"/>
</dbReference>
<feature type="transmembrane region" description="Helical" evidence="3">
    <location>
        <begin position="20"/>
        <end position="44"/>
    </location>
</feature>
<keyword evidence="3" id="KW-0812">Transmembrane</keyword>
<protein>
    <submittedName>
        <fullName evidence="5">Phosphomannose isomerase</fullName>
    </submittedName>
</protein>
<evidence type="ECO:0000313" key="6">
    <source>
        <dbReference type="EMBL" id="GGT98215.1"/>
    </source>
</evidence>
<dbReference type="GO" id="GO:0097367">
    <property type="term" value="F:carbohydrate derivative binding"/>
    <property type="evidence" value="ECO:0007669"/>
    <property type="project" value="InterPro"/>
</dbReference>
<keyword evidence="3" id="KW-1133">Transmembrane helix</keyword>
<dbReference type="InterPro" id="IPR001347">
    <property type="entry name" value="SIS_dom"/>
</dbReference>
<dbReference type="Gene3D" id="3.40.50.10490">
    <property type="entry name" value="Glucose-6-phosphate isomerase like protein, domain 1"/>
    <property type="match status" value="2"/>
</dbReference>
<dbReference type="GO" id="GO:0004347">
    <property type="term" value="F:glucose-6-phosphate isomerase activity"/>
    <property type="evidence" value="ECO:0007669"/>
    <property type="project" value="InterPro"/>
</dbReference>
<dbReference type="NCBIfam" id="TIGR02128">
    <property type="entry name" value="G6PI_arch"/>
    <property type="match status" value="1"/>
</dbReference>
<evidence type="ECO:0000256" key="1">
    <source>
        <dbReference type="ARBA" id="ARBA00010523"/>
    </source>
</evidence>